<dbReference type="SUPFAM" id="SSF52058">
    <property type="entry name" value="L domain-like"/>
    <property type="match status" value="1"/>
</dbReference>
<dbReference type="EMBL" id="KQ435718">
    <property type="protein sequence ID" value="KOX78946.1"/>
    <property type="molecule type" value="Genomic_DNA"/>
</dbReference>
<dbReference type="GO" id="GO:0005737">
    <property type="term" value="C:cytoplasm"/>
    <property type="evidence" value="ECO:0007669"/>
    <property type="project" value="InterPro"/>
</dbReference>
<feature type="domain" description="Nuclear RNA export factor Tap RNA-binding" evidence="6">
    <location>
        <begin position="40"/>
        <end position="115"/>
    </location>
</feature>
<keyword evidence="3" id="KW-0813">Transport</keyword>
<dbReference type="STRING" id="166423.A0A0M9A910"/>
<dbReference type="InterPro" id="IPR012677">
    <property type="entry name" value="Nucleotide-bd_a/b_plait_sf"/>
</dbReference>
<evidence type="ECO:0000313" key="10">
    <source>
        <dbReference type="Proteomes" id="UP000053105"/>
    </source>
</evidence>
<reference evidence="9 10" key="1">
    <citation type="submission" date="2015-07" db="EMBL/GenBank/DDBJ databases">
        <title>The genome of Melipona quadrifasciata.</title>
        <authorList>
            <person name="Pan H."/>
            <person name="Kapheim K."/>
        </authorList>
    </citation>
    <scope>NUCLEOTIDE SEQUENCE [LARGE SCALE GENOMIC DNA]</scope>
    <source>
        <strain evidence="9">0111107301</strain>
        <tissue evidence="9">Whole body</tissue>
    </source>
</reference>
<keyword evidence="4" id="KW-0509">mRNA transport</keyword>
<dbReference type="SUPFAM" id="SSF54427">
    <property type="entry name" value="NTF2-like"/>
    <property type="match status" value="1"/>
</dbReference>
<feature type="domain" description="Nuclear transport factor 2" evidence="7">
    <location>
        <begin position="297"/>
        <end position="358"/>
    </location>
</feature>
<dbReference type="PANTHER" id="PTHR10662">
    <property type="entry name" value="NUCLEAR RNA EXPORT FACTOR"/>
    <property type="match status" value="1"/>
</dbReference>
<feature type="domain" description="NXF1/2/3/5-like leucine-rich repeat" evidence="8">
    <location>
        <begin position="138"/>
        <end position="264"/>
    </location>
</feature>
<dbReference type="InterPro" id="IPR057125">
    <property type="entry name" value="NXF1/2/3/5-like_LRR"/>
</dbReference>
<dbReference type="InterPro" id="IPR035979">
    <property type="entry name" value="RBD_domain_sf"/>
</dbReference>
<accession>A0A0M9A910</accession>
<sequence length="429" mass="48818">MQRTNLPVVPVQLDSSIAIKISMGGSMFQERTLMGRSDVWHKVKILKGTQYDKETVLKAILSAIEPAEMIPVKYQASGEDTYFLARNCAHALDKLCKTNLIIKNPEGDPLILIVTLGFASTHDLKLNLQPLLLTALTKKYNPNFKSLDLTEFHKDPDLSKTVYCPLFQQRTFCHVLKLTKTAIATVEYLNLQKNELFNLVPLEISTKTTIKYLDLRHNNLISMKALSPIKNLCITKLWLDGNPLCENYSNSRQYIDSALKYCPIQLDGVYIRTFGLPLTYVTYFKNESREELVRNVAHKRGLAQFTASNFNLLKSGDMNKKRQHIYYGQDNIVVGLKKLPNSYHEKSSFMWDLMYDDGKCLDHLCNENARTNIDEFPDSQRDPQWTVIQRKTRFRAGGCESVKKDSEMAAGRGGAGRLLTEVECVPAYA</sequence>
<dbReference type="InterPro" id="IPR030217">
    <property type="entry name" value="NXF_fam"/>
</dbReference>
<organism evidence="9 10">
    <name type="scientific">Melipona quadrifasciata</name>
    <dbReference type="NCBI Taxonomy" id="166423"/>
    <lineage>
        <taxon>Eukaryota</taxon>
        <taxon>Metazoa</taxon>
        <taxon>Ecdysozoa</taxon>
        <taxon>Arthropoda</taxon>
        <taxon>Hexapoda</taxon>
        <taxon>Insecta</taxon>
        <taxon>Pterygota</taxon>
        <taxon>Neoptera</taxon>
        <taxon>Endopterygota</taxon>
        <taxon>Hymenoptera</taxon>
        <taxon>Apocrita</taxon>
        <taxon>Aculeata</taxon>
        <taxon>Apoidea</taxon>
        <taxon>Anthophila</taxon>
        <taxon>Apidae</taxon>
        <taxon>Melipona</taxon>
    </lineage>
</organism>
<dbReference type="InterPro" id="IPR032675">
    <property type="entry name" value="LRR_dom_sf"/>
</dbReference>
<evidence type="ECO:0000259" key="7">
    <source>
        <dbReference type="Pfam" id="PF22602"/>
    </source>
</evidence>
<dbReference type="SUPFAM" id="SSF54928">
    <property type="entry name" value="RNA-binding domain, RBD"/>
    <property type="match status" value="1"/>
</dbReference>
<dbReference type="AlphaFoldDB" id="A0A0M9A910"/>
<comment type="similarity">
    <text evidence="2">Belongs to the NXF family.</text>
</comment>
<dbReference type="Gene3D" id="3.10.450.50">
    <property type="match status" value="1"/>
</dbReference>
<comment type="subcellular location">
    <subcellularLocation>
        <location evidence="1">Nucleus</location>
    </subcellularLocation>
</comment>
<evidence type="ECO:0000256" key="2">
    <source>
        <dbReference type="ARBA" id="ARBA00009285"/>
    </source>
</evidence>
<keyword evidence="10" id="KW-1185">Reference proteome</keyword>
<evidence type="ECO:0000259" key="8">
    <source>
        <dbReference type="Pfam" id="PF24048"/>
    </source>
</evidence>
<dbReference type="GO" id="GO:0005634">
    <property type="term" value="C:nucleus"/>
    <property type="evidence" value="ECO:0007669"/>
    <property type="project" value="UniProtKB-SubCell"/>
</dbReference>
<dbReference type="Proteomes" id="UP000053105">
    <property type="component" value="Unassembled WGS sequence"/>
</dbReference>
<dbReference type="InterPro" id="IPR015245">
    <property type="entry name" value="Tap_RNA-bd"/>
</dbReference>
<dbReference type="GO" id="GO:0016973">
    <property type="term" value="P:poly(A)+ mRNA export from nucleus"/>
    <property type="evidence" value="ECO:0007669"/>
    <property type="project" value="TreeGrafter"/>
</dbReference>
<dbReference type="InterPro" id="IPR032710">
    <property type="entry name" value="NTF2-like_dom_sf"/>
</dbReference>
<evidence type="ECO:0000256" key="3">
    <source>
        <dbReference type="ARBA" id="ARBA00022448"/>
    </source>
</evidence>
<name>A0A0M9A910_9HYME</name>
<dbReference type="Pfam" id="PF24048">
    <property type="entry name" value="LRR_NXF1-5"/>
    <property type="match status" value="1"/>
</dbReference>
<dbReference type="OrthoDB" id="25872at2759"/>
<protein>
    <submittedName>
        <fullName evidence="9">Nuclear RNA export factor 1</fullName>
    </submittedName>
</protein>
<dbReference type="GO" id="GO:0003723">
    <property type="term" value="F:RNA binding"/>
    <property type="evidence" value="ECO:0007669"/>
    <property type="project" value="InterPro"/>
</dbReference>
<dbReference type="InterPro" id="IPR002075">
    <property type="entry name" value="NTF2_dom"/>
</dbReference>
<evidence type="ECO:0000256" key="5">
    <source>
        <dbReference type="ARBA" id="ARBA00023242"/>
    </source>
</evidence>
<evidence type="ECO:0000256" key="4">
    <source>
        <dbReference type="ARBA" id="ARBA00022816"/>
    </source>
</evidence>
<gene>
    <name evidence="9" type="ORF">WN51_10158</name>
</gene>
<dbReference type="Gene3D" id="3.80.10.10">
    <property type="entry name" value="Ribonuclease Inhibitor"/>
    <property type="match status" value="1"/>
</dbReference>
<keyword evidence="5" id="KW-0539">Nucleus</keyword>
<dbReference type="Pfam" id="PF09162">
    <property type="entry name" value="Tap-RNA_bind"/>
    <property type="match status" value="1"/>
</dbReference>
<dbReference type="Pfam" id="PF22602">
    <property type="entry name" value="NXF_NTF2"/>
    <property type="match status" value="1"/>
</dbReference>
<evidence type="ECO:0000259" key="6">
    <source>
        <dbReference type="Pfam" id="PF09162"/>
    </source>
</evidence>
<evidence type="ECO:0000313" key="9">
    <source>
        <dbReference type="EMBL" id="KOX78946.1"/>
    </source>
</evidence>
<dbReference type="PANTHER" id="PTHR10662:SF22">
    <property type="entry name" value="NUCLEAR RNA EXPORT FACTOR 1"/>
    <property type="match status" value="1"/>
</dbReference>
<evidence type="ECO:0000256" key="1">
    <source>
        <dbReference type="ARBA" id="ARBA00004123"/>
    </source>
</evidence>
<dbReference type="Gene3D" id="3.30.70.330">
    <property type="match status" value="1"/>
</dbReference>
<proteinExistence type="inferred from homology"/>